<proteinExistence type="predicted"/>
<name>A3ZSI2_9BACT</name>
<dbReference type="Pfam" id="PF00069">
    <property type="entry name" value="Pkinase"/>
    <property type="match status" value="1"/>
</dbReference>
<dbReference type="PROSITE" id="PS50011">
    <property type="entry name" value="PROTEIN_KINASE_DOM"/>
    <property type="match status" value="1"/>
</dbReference>
<dbReference type="PROSITE" id="PS00107">
    <property type="entry name" value="PROTEIN_KINASE_ATP"/>
    <property type="match status" value="1"/>
</dbReference>
<dbReference type="InterPro" id="IPR008271">
    <property type="entry name" value="Ser/Thr_kinase_AS"/>
</dbReference>
<dbReference type="AlphaFoldDB" id="A3ZSI2"/>
<feature type="region of interest" description="Disordered" evidence="4">
    <location>
        <begin position="134"/>
        <end position="168"/>
    </location>
</feature>
<evidence type="ECO:0000256" key="2">
    <source>
        <dbReference type="ARBA" id="ARBA00022840"/>
    </source>
</evidence>
<dbReference type="InterPro" id="IPR017441">
    <property type="entry name" value="Protein_kinase_ATP_BS"/>
</dbReference>
<dbReference type="Pfam" id="PF00498">
    <property type="entry name" value="FHA"/>
    <property type="match status" value="1"/>
</dbReference>
<dbReference type="STRING" id="314230.DSM3645_14890"/>
<feature type="region of interest" description="Disordered" evidence="4">
    <location>
        <begin position="70"/>
        <end position="99"/>
    </location>
</feature>
<dbReference type="SMART" id="SM00240">
    <property type="entry name" value="FHA"/>
    <property type="match status" value="1"/>
</dbReference>
<dbReference type="CDD" id="cd00060">
    <property type="entry name" value="FHA"/>
    <property type="match status" value="1"/>
</dbReference>
<dbReference type="GO" id="GO:0005524">
    <property type="term" value="F:ATP binding"/>
    <property type="evidence" value="ECO:0007669"/>
    <property type="project" value="UniProtKB-UniRule"/>
</dbReference>
<dbReference type="eggNOG" id="COG0515">
    <property type="taxonomic scope" value="Bacteria"/>
</dbReference>
<protein>
    <submittedName>
        <fullName evidence="7">Serine/threonine kinase</fullName>
    </submittedName>
</protein>
<dbReference type="InterPro" id="IPR045269">
    <property type="entry name" value="Atg1-like"/>
</dbReference>
<dbReference type="InterPro" id="IPR000719">
    <property type="entry name" value="Prot_kinase_dom"/>
</dbReference>
<dbReference type="Gene3D" id="2.60.200.20">
    <property type="match status" value="1"/>
</dbReference>
<keyword evidence="7" id="KW-0418">Kinase</keyword>
<dbReference type="SMART" id="SM00220">
    <property type="entry name" value="S_TKc"/>
    <property type="match status" value="1"/>
</dbReference>
<reference evidence="7 8" key="1">
    <citation type="submission" date="2006-02" db="EMBL/GenBank/DDBJ databases">
        <authorList>
            <person name="Amann R."/>
            <person name="Ferriera S."/>
            <person name="Johnson J."/>
            <person name="Kravitz S."/>
            <person name="Halpern A."/>
            <person name="Remington K."/>
            <person name="Beeson K."/>
            <person name="Tran B."/>
            <person name="Rogers Y.-H."/>
            <person name="Friedman R."/>
            <person name="Venter J.C."/>
        </authorList>
    </citation>
    <scope>NUCLEOTIDE SEQUENCE [LARGE SCALE GENOMIC DNA]</scope>
    <source>
        <strain evidence="7 8">DSM 3645</strain>
    </source>
</reference>
<dbReference type="Gene3D" id="1.10.510.10">
    <property type="entry name" value="Transferase(Phosphotransferase) domain 1"/>
    <property type="match status" value="1"/>
</dbReference>
<evidence type="ECO:0000259" key="6">
    <source>
        <dbReference type="PROSITE" id="PS50011"/>
    </source>
</evidence>
<evidence type="ECO:0000256" key="4">
    <source>
        <dbReference type="SAM" id="MobiDB-lite"/>
    </source>
</evidence>
<dbReference type="InterPro" id="IPR011009">
    <property type="entry name" value="Kinase-like_dom_sf"/>
</dbReference>
<comment type="caution">
    <text evidence="7">The sequence shown here is derived from an EMBL/GenBank/DDBJ whole genome shotgun (WGS) entry which is preliminary data.</text>
</comment>
<sequence>MTPNVHIKVTQGPMKGRTYSFDGHDIFLFGRNPNNCHAFIEDDPFISRHHFILEINPPFARLQDLGSRNGTYVNQKKHGGRKDALDSSQLGKATGPSVDLSSGDTIKAGKTVFLITVEQEEIVATQFFDSTPLELDSLPNDLPETPQEPIADRTPAPPPQRQTMPEMASPFAEDRLPAKPLDRSPSQAKPIARHTMQEMASPFAKDRTPADPLDSPSSPAEPIARRTMPEMASPFAAPQPSPASPLLGAARHCDLPAAGDGERGAAQESNLASNPVRGLLDRAVNPQAALPVIHGYQLIRVLGSGGMGTVFLAKPSGQDTPVAIKLLKSQMKVSVPARTAFLREVAVTSRVKHPNIIRCIDAGCINNDFYFVMEYCTGGPISHVFRERKELPKPKYIARLLYQLLEGLSFAHEKGLVHRDLKPANILMTKRGTKWSPKLADFGLAKNFERAGFSGMTATGVYGGSFPFMPREQLTNYKYVNPSSDVFSLAASFYRLITNKYPREAQKGLDPLSVILNGKIVPLHSHVPDYHPGLASFLDQSLADDCNERFANGREMQAALKAVMMKEGWT</sequence>
<feature type="domain" description="Protein kinase" evidence="6">
    <location>
        <begin position="296"/>
        <end position="564"/>
    </location>
</feature>
<feature type="compositionally biased region" description="Low complexity" evidence="4">
    <location>
        <begin position="210"/>
        <end position="222"/>
    </location>
</feature>
<dbReference type="GO" id="GO:0004674">
    <property type="term" value="F:protein serine/threonine kinase activity"/>
    <property type="evidence" value="ECO:0007669"/>
    <property type="project" value="InterPro"/>
</dbReference>
<dbReference type="GO" id="GO:0005737">
    <property type="term" value="C:cytoplasm"/>
    <property type="evidence" value="ECO:0007669"/>
    <property type="project" value="TreeGrafter"/>
</dbReference>
<dbReference type="PANTHER" id="PTHR24348">
    <property type="entry name" value="SERINE/THREONINE-PROTEIN KINASE UNC-51-RELATED"/>
    <property type="match status" value="1"/>
</dbReference>
<evidence type="ECO:0000259" key="5">
    <source>
        <dbReference type="PROSITE" id="PS50006"/>
    </source>
</evidence>
<evidence type="ECO:0000313" key="8">
    <source>
        <dbReference type="Proteomes" id="UP000004358"/>
    </source>
</evidence>
<dbReference type="PROSITE" id="PS50006">
    <property type="entry name" value="FHA_DOMAIN"/>
    <property type="match status" value="1"/>
</dbReference>
<dbReference type="HOGENOM" id="CLU_034631_0_0_0"/>
<organism evidence="7 8">
    <name type="scientific">Blastopirellula marina DSM 3645</name>
    <dbReference type="NCBI Taxonomy" id="314230"/>
    <lineage>
        <taxon>Bacteria</taxon>
        <taxon>Pseudomonadati</taxon>
        <taxon>Planctomycetota</taxon>
        <taxon>Planctomycetia</taxon>
        <taxon>Pirellulales</taxon>
        <taxon>Pirellulaceae</taxon>
        <taxon>Blastopirellula</taxon>
    </lineage>
</organism>
<dbReference type="SUPFAM" id="SSF56112">
    <property type="entry name" value="Protein kinase-like (PK-like)"/>
    <property type="match status" value="1"/>
</dbReference>
<feature type="binding site" evidence="3">
    <location>
        <position position="325"/>
    </location>
    <ligand>
        <name>ATP</name>
        <dbReference type="ChEBI" id="CHEBI:30616"/>
    </ligand>
</feature>
<keyword evidence="1 3" id="KW-0547">Nucleotide-binding</keyword>
<dbReference type="CDD" id="cd14014">
    <property type="entry name" value="STKc_PknB_like"/>
    <property type="match status" value="1"/>
</dbReference>
<gene>
    <name evidence="7" type="ORF">DSM3645_14890</name>
</gene>
<dbReference type="EMBL" id="AANZ01000008">
    <property type="protein sequence ID" value="EAQ80642.1"/>
    <property type="molecule type" value="Genomic_DNA"/>
</dbReference>
<dbReference type="PROSITE" id="PS00108">
    <property type="entry name" value="PROTEIN_KINASE_ST"/>
    <property type="match status" value="1"/>
</dbReference>
<evidence type="ECO:0000313" key="7">
    <source>
        <dbReference type="EMBL" id="EAQ80642.1"/>
    </source>
</evidence>
<dbReference type="InterPro" id="IPR000253">
    <property type="entry name" value="FHA_dom"/>
</dbReference>
<dbReference type="OrthoDB" id="6111975at2"/>
<dbReference type="SUPFAM" id="SSF49879">
    <property type="entry name" value="SMAD/FHA domain"/>
    <property type="match status" value="1"/>
</dbReference>
<dbReference type="PANTHER" id="PTHR24348:SF68">
    <property type="entry name" value="SERINE_THREONINE-PROTEIN KINASE ATG1C"/>
    <property type="match status" value="1"/>
</dbReference>
<keyword evidence="7" id="KW-0808">Transferase</keyword>
<dbReference type="RefSeq" id="WP_002650875.1">
    <property type="nucleotide sequence ID" value="NZ_CH672376.1"/>
</dbReference>
<keyword evidence="2 3" id="KW-0067">ATP-binding</keyword>
<feature type="domain" description="FHA" evidence="5">
    <location>
        <begin position="27"/>
        <end position="78"/>
    </location>
</feature>
<evidence type="ECO:0000256" key="3">
    <source>
        <dbReference type="PROSITE-ProRule" id="PRU10141"/>
    </source>
</evidence>
<feature type="region of interest" description="Disordered" evidence="4">
    <location>
        <begin position="201"/>
        <end position="223"/>
    </location>
</feature>
<dbReference type="Proteomes" id="UP000004358">
    <property type="component" value="Unassembled WGS sequence"/>
</dbReference>
<dbReference type="InterPro" id="IPR008984">
    <property type="entry name" value="SMAD_FHA_dom_sf"/>
</dbReference>
<accession>A3ZSI2</accession>
<evidence type="ECO:0000256" key="1">
    <source>
        <dbReference type="ARBA" id="ARBA00022741"/>
    </source>
</evidence>